<proteinExistence type="predicted"/>
<keyword evidence="2" id="KW-1185">Reference proteome</keyword>
<comment type="caution">
    <text evidence="1">The sequence shown here is derived from an EMBL/GenBank/DDBJ whole genome shotgun (WGS) entry which is preliminary data.</text>
</comment>
<evidence type="ECO:0000313" key="2">
    <source>
        <dbReference type="Proteomes" id="UP001165186"/>
    </source>
</evidence>
<accession>A0ACB5S805</accession>
<name>A0ACB5S805_9PEZI</name>
<protein>
    <submittedName>
        <fullName evidence="1">Uncharacterized protein</fullName>
    </submittedName>
</protein>
<organism evidence="1 2">
    <name type="scientific">Neofusicoccum parvum</name>
    <dbReference type="NCBI Taxonomy" id="310453"/>
    <lineage>
        <taxon>Eukaryota</taxon>
        <taxon>Fungi</taxon>
        <taxon>Dikarya</taxon>
        <taxon>Ascomycota</taxon>
        <taxon>Pezizomycotina</taxon>
        <taxon>Dothideomycetes</taxon>
        <taxon>Dothideomycetes incertae sedis</taxon>
        <taxon>Botryosphaeriales</taxon>
        <taxon>Botryosphaeriaceae</taxon>
        <taxon>Neofusicoccum</taxon>
    </lineage>
</organism>
<dbReference type="EMBL" id="BSXG01000053">
    <property type="protein sequence ID" value="GME28892.1"/>
    <property type="molecule type" value="Genomic_DNA"/>
</dbReference>
<dbReference type="Proteomes" id="UP001165186">
    <property type="component" value="Unassembled WGS sequence"/>
</dbReference>
<reference evidence="1" key="1">
    <citation type="submission" date="2024-09" db="EMBL/GenBank/DDBJ databases">
        <title>Draft Genome Sequences of Neofusicoccum parvum.</title>
        <authorList>
            <person name="Ashida A."/>
            <person name="Camagna M."/>
            <person name="Tanaka A."/>
            <person name="Takemoto D."/>
        </authorList>
    </citation>
    <scope>NUCLEOTIDE SEQUENCE</scope>
    <source>
        <strain evidence="1">PPO83</strain>
    </source>
</reference>
<sequence length="154" mass="16692">MESNGTLLPHQPRACKACVSVHPPSHFSAAQLAIADPEERSCVGSLGRLRACAHVAFRFHELKERFEARPTEGQIVDCASCFPDPGDSGIALRPRSSRCGAHDVCSIISWSRIMVHKSPVRELHDASAVTVETLLAALAELKDESLAARRIVAE</sequence>
<gene>
    <name evidence="1" type="primary">g1422</name>
    <name evidence="1" type="ORF">NpPPO83_00001422</name>
</gene>
<evidence type="ECO:0000313" key="1">
    <source>
        <dbReference type="EMBL" id="GME28892.1"/>
    </source>
</evidence>